<reference evidence="15" key="1">
    <citation type="submission" date="2015-07" db="EMBL/GenBank/DDBJ databases">
        <authorList>
            <consortium name="Consortium for Microbial Forensics and Genomics (microFORGE)"/>
            <person name="Knight B.M."/>
            <person name="Roberts D.P."/>
            <person name="Lin D."/>
            <person name="Hari K."/>
            <person name="Fletcher J."/>
            <person name="Melcher U."/>
            <person name="Blagden T."/>
            <person name="Winegar R.A."/>
        </authorList>
    </citation>
    <scope>NUCLEOTIDE SEQUENCE [LARGE SCALE GENOMIC DNA]</scope>
    <source>
        <strain evidence="15">DSM 23493</strain>
    </source>
</reference>
<dbReference type="EC" id="2.6.1.52" evidence="11"/>
<dbReference type="HAMAP" id="MF_00160">
    <property type="entry name" value="SerC_aminotrans_5"/>
    <property type="match status" value="1"/>
</dbReference>
<comment type="caution">
    <text evidence="14">The sequence shown here is derived from an EMBL/GenBank/DDBJ whole genome shotgun (WGS) entry which is preliminary data.</text>
</comment>
<dbReference type="Gene3D" id="3.40.640.10">
    <property type="entry name" value="Type I PLP-dependent aspartate aminotransferase-like (Major domain)"/>
    <property type="match status" value="1"/>
</dbReference>
<evidence type="ECO:0000256" key="3">
    <source>
        <dbReference type="ARBA" id="ARBA00006904"/>
    </source>
</evidence>
<keyword evidence="4 11" id="KW-0032">Aminotransferase</keyword>
<feature type="binding site" evidence="11">
    <location>
        <position position="211"/>
    </location>
    <ligand>
        <name>pyridoxal 5'-phosphate</name>
        <dbReference type="ChEBI" id="CHEBI:597326"/>
    </ligand>
</feature>
<evidence type="ECO:0000313" key="14">
    <source>
        <dbReference type="EMBL" id="KMY31352.1"/>
    </source>
</evidence>
<comment type="pathway">
    <text evidence="2 11 12">Amino-acid biosynthesis; L-serine biosynthesis; L-serine from 3-phospho-D-glycerate: step 2/3.</text>
</comment>
<dbReference type="FunFam" id="3.40.640.10:FF:000010">
    <property type="entry name" value="Phosphoserine aminotransferase"/>
    <property type="match status" value="1"/>
</dbReference>
<feature type="binding site" evidence="11">
    <location>
        <begin position="253"/>
        <end position="254"/>
    </location>
    <ligand>
        <name>pyridoxal 5'-phosphate</name>
        <dbReference type="ChEBI" id="CHEBI:597326"/>
    </ligand>
</feature>
<keyword evidence="5 11" id="KW-0028">Amino-acid biosynthesis</keyword>
<evidence type="ECO:0000256" key="8">
    <source>
        <dbReference type="ARBA" id="ARBA00023299"/>
    </source>
</evidence>
<dbReference type="InterPro" id="IPR020578">
    <property type="entry name" value="Aminotrans_V_PyrdxlP_BS"/>
</dbReference>
<keyword evidence="11" id="KW-0963">Cytoplasm</keyword>
<keyword evidence="8 11" id="KW-0718">Serine biosynthesis</keyword>
<dbReference type="InterPro" id="IPR015421">
    <property type="entry name" value="PyrdxlP-dep_Trfase_major"/>
</dbReference>
<evidence type="ECO:0000256" key="2">
    <source>
        <dbReference type="ARBA" id="ARBA00005099"/>
    </source>
</evidence>
<evidence type="ECO:0000256" key="7">
    <source>
        <dbReference type="ARBA" id="ARBA00022898"/>
    </source>
</evidence>
<feature type="binding site" evidence="11">
    <location>
        <position position="168"/>
    </location>
    <ligand>
        <name>pyridoxal 5'-phosphate</name>
        <dbReference type="ChEBI" id="CHEBI:597326"/>
    </ligand>
</feature>
<dbReference type="EMBL" id="LFXJ01000005">
    <property type="protein sequence ID" value="KMY31352.1"/>
    <property type="molecule type" value="Genomic_DNA"/>
</dbReference>
<accession>A0A0K9FAV0</accession>
<dbReference type="Gene3D" id="3.90.1150.10">
    <property type="entry name" value="Aspartate Aminotransferase, domain 1"/>
    <property type="match status" value="1"/>
</dbReference>
<dbReference type="Pfam" id="PF00266">
    <property type="entry name" value="Aminotran_5"/>
    <property type="match status" value="1"/>
</dbReference>
<evidence type="ECO:0000313" key="15">
    <source>
        <dbReference type="Proteomes" id="UP000037326"/>
    </source>
</evidence>
<feature type="binding site" evidence="11">
    <location>
        <position position="58"/>
    </location>
    <ligand>
        <name>L-glutamate</name>
        <dbReference type="ChEBI" id="CHEBI:29985"/>
    </ligand>
</feature>
<name>A0A0K9FAV0_9BACI</name>
<comment type="cofactor">
    <cofactor evidence="11">
        <name>pyridoxal 5'-phosphate</name>
        <dbReference type="ChEBI" id="CHEBI:597326"/>
    </cofactor>
    <text evidence="11">Binds 1 pyridoxal phosphate per subunit.</text>
</comment>
<evidence type="ECO:0000256" key="5">
    <source>
        <dbReference type="ARBA" id="ARBA00022605"/>
    </source>
</evidence>
<gene>
    <name evidence="11" type="primary">serC</name>
    <name evidence="14" type="ORF">ACZ11_03570</name>
</gene>
<dbReference type="GO" id="GO:0030170">
    <property type="term" value="F:pyridoxal phosphate binding"/>
    <property type="evidence" value="ECO:0007669"/>
    <property type="project" value="UniProtKB-UniRule"/>
</dbReference>
<feature type="modified residue" description="N6-(pyridoxal phosphate)lysine" evidence="11">
    <location>
        <position position="212"/>
    </location>
</feature>
<evidence type="ECO:0000256" key="11">
    <source>
        <dbReference type="HAMAP-Rule" id="MF_00160"/>
    </source>
</evidence>
<feature type="binding site" evidence="11">
    <location>
        <begin position="92"/>
        <end position="93"/>
    </location>
    <ligand>
        <name>pyridoxal 5'-phosphate</name>
        <dbReference type="ChEBI" id="CHEBI:597326"/>
    </ligand>
</feature>
<comment type="function">
    <text evidence="1 11">Catalyzes the reversible conversion of 3-phosphohydroxypyruvate to phosphoserine and of 3-hydroxy-2-oxo-4-phosphonooxybutanoate to phosphohydroxythreonine.</text>
</comment>
<comment type="subcellular location">
    <subcellularLocation>
        <location evidence="11">Cytoplasm</location>
    </subcellularLocation>
</comment>
<dbReference type="FunFam" id="3.90.1150.10:FF:000006">
    <property type="entry name" value="Phosphoserine aminotransferase"/>
    <property type="match status" value="1"/>
</dbReference>
<dbReference type="GO" id="GO:0004648">
    <property type="term" value="F:O-phospho-L-serine:2-oxoglutarate aminotransferase activity"/>
    <property type="evidence" value="ECO:0007669"/>
    <property type="project" value="UniProtKB-UniRule"/>
</dbReference>
<feature type="domain" description="Aminotransferase class V" evidence="13">
    <location>
        <begin position="21"/>
        <end position="363"/>
    </location>
</feature>
<dbReference type="Proteomes" id="UP000037326">
    <property type="component" value="Unassembled WGS sequence"/>
</dbReference>
<dbReference type="InterPro" id="IPR015422">
    <property type="entry name" value="PyrdxlP-dep_Trfase_small"/>
</dbReference>
<evidence type="ECO:0000256" key="1">
    <source>
        <dbReference type="ARBA" id="ARBA00003483"/>
    </source>
</evidence>
<dbReference type="NCBIfam" id="NF003764">
    <property type="entry name" value="PRK05355.1"/>
    <property type="match status" value="1"/>
</dbReference>
<keyword evidence="6 11" id="KW-0808">Transferase</keyword>
<dbReference type="GO" id="GO:0006564">
    <property type="term" value="P:L-serine biosynthetic process"/>
    <property type="evidence" value="ECO:0007669"/>
    <property type="project" value="UniProtKB-UniRule"/>
</dbReference>
<dbReference type="SUPFAM" id="SSF53383">
    <property type="entry name" value="PLP-dependent transferases"/>
    <property type="match status" value="1"/>
</dbReference>
<evidence type="ECO:0000256" key="10">
    <source>
        <dbReference type="ARBA" id="ARBA00049007"/>
    </source>
</evidence>
<dbReference type="AlphaFoldDB" id="A0A0K9FAV0"/>
<dbReference type="UniPathway" id="UPA00135">
    <property type="reaction ID" value="UER00197"/>
</dbReference>
<dbReference type="InterPro" id="IPR022278">
    <property type="entry name" value="Pser_aminoTfrase"/>
</dbReference>
<dbReference type="GO" id="GO:0005737">
    <property type="term" value="C:cytoplasm"/>
    <property type="evidence" value="ECO:0007669"/>
    <property type="project" value="UniProtKB-SubCell"/>
</dbReference>
<comment type="catalytic activity">
    <reaction evidence="9 11">
        <text>4-(phosphooxy)-L-threonine + 2-oxoglutarate = (R)-3-hydroxy-2-oxo-4-phosphooxybutanoate + L-glutamate</text>
        <dbReference type="Rhea" id="RHEA:16573"/>
        <dbReference type="ChEBI" id="CHEBI:16810"/>
        <dbReference type="ChEBI" id="CHEBI:29985"/>
        <dbReference type="ChEBI" id="CHEBI:58452"/>
        <dbReference type="ChEBI" id="CHEBI:58538"/>
        <dbReference type="EC" id="2.6.1.52"/>
    </reaction>
</comment>
<dbReference type="InterPro" id="IPR000192">
    <property type="entry name" value="Aminotrans_V_dom"/>
</dbReference>
<dbReference type="PROSITE" id="PS00595">
    <property type="entry name" value="AA_TRANSFER_CLASS_5"/>
    <property type="match status" value="1"/>
</dbReference>
<evidence type="ECO:0000256" key="9">
    <source>
        <dbReference type="ARBA" id="ARBA00047630"/>
    </source>
</evidence>
<evidence type="ECO:0000256" key="6">
    <source>
        <dbReference type="ARBA" id="ARBA00022679"/>
    </source>
</evidence>
<dbReference type="PANTHER" id="PTHR43247:SF1">
    <property type="entry name" value="PHOSPHOSERINE AMINOTRANSFERASE"/>
    <property type="match status" value="1"/>
</dbReference>
<dbReference type="PATRIC" id="fig|582475.4.peg.107"/>
<dbReference type="CDD" id="cd00611">
    <property type="entry name" value="PSAT_like"/>
    <property type="match status" value="1"/>
</dbReference>
<comment type="subunit">
    <text evidence="11">Homodimer.</text>
</comment>
<keyword evidence="7 11" id="KW-0663">Pyridoxal phosphate</keyword>
<comment type="catalytic activity">
    <reaction evidence="10 11 12">
        <text>O-phospho-L-serine + 2-oxoglutarate = 3-phosphooxypyruvate + L-glutamate</text>
        <dbReference type="Rhea" id="RHEA:14329"/>
        <dbReference type="ChEBI" id="CHEBI:16810"/>
        <dbReference type="ChEBI" id="CHEBI:18110"/>
        <dbReference type="ChEBI" id="CHEBI:29985"/>
        <dbReference type="ChEBI" id="CHEBI:57524"/>
        <dbReference type="EC" id="2.6.1.52"/>
    </reaction>
</comment>
<evidence type="ECO:0000256" key="12">
    <source>
        <dbReference type="RuleBase" id="RU004505"/>
    </source>
</evidence>
<dbReference type="PANTHER" id="PTHR43247">
    <property type="entry name" value="PHOSPHOSERINE AMINOTRANSFERASE"/>
    <property type="match status" value="1"/>
</dbReference>
<comment type="caution">
    <text evidence="11">Lacks conserved residue(s) required for the propagation of feature annotation.</text>
</comment>
<protein>
    <recommendedName>
        <fullName evidence="11">Phosphoserine aminotransferase</fullName>
        <ecNumber evidence="11">2.6.1.52</ecNumber>
    </recommendedName>
    <alternativeName>
        <fullName evidence="11">Phosphohydroxythreonine aminotransferase</fullName>
        <shortName evidence="11">PSAT</shortName>
    </alternativeName>
</protein>
<dbReference type="NCBIfam" id="TIGR01364">
    <property type="entry name" value="serC_1"/>
    <property type="match status" value="1"/>
</dbReference>
<evidence type="ECO:0000259" key="13">
    <source>
        <dbReference type="Pfam" id="PF00266"/>
    </source>
</evidence>
<feature type="binding site" evidence="11">
    <location>
        <position position="188"/>
    </location>
    <ligand>
        <name>pyridoxal 5'-phosphate</name>
        <dbReference type="ChEBI" id="CHEBI:597326"/>
    </ligand>
</feature>
<sequence length="377" mass="41927">MIKVNLIKPNKECTTLTHRAYNFNAGPSALPLEVLEKAQQQLVNFRDSGMSIMEMSHRSAIFDEVHNEAIALLKKLYAIPENYEVLFLQGGASLQFTMIPMNFLQADQKASYVLSGSWSEKAFKEAKFFGTPVEAASTKENKYRNIPALADIQFNEEDAYLHITSNNTIYGTQWKEFPETGNVPLIADMSSDILSKPIDVSKFGLIYAGAQKNLGPSGVTVVIIRKDLLEKANKNIPTMLKYSTHADSNSLYNTPPTFGIYMLGEVLKWVESKGGVAEIAKHNELKAKVIYDAIDNSNGFYTGHATPESRSLMNITFRVADEELEKQFLAEAKAAGFVGLNGHRSVGGCRASTYNAVPLETCEALRDFMVEFQQKHQ</sequence>
<comment type="similarity">
    <text evidence="3 11">Belongs to the class-V pyridoxal-phosphate-dependent aminotransferase family. SerC subfamily.</text>
</comment>
<dbReference type="PIRSF" id="PIRSF000525">
    <property type="entry name" value="SerC"/>
    <property type="match status" value="1"/>
</dbReference>
<organism evidence="14 15">
    <name type="scientific">Lysinibacillus xylanilyticus</name>
    <dbReference type="NCBI Taxonomy" id="582475"/>
    <lineage>
        <taxon>Bacteria</taxon>
        <taxon>Bacillati</taxon>
        <taxon>Bacillota</taxon>
        <taxon>Bacilli</taxon>
        <taxon>Bacillales</taxon>
        <taxon>Bacillaceae</taxon>
        <taxon>Lysinibacillus</taxon>
    </lineage>
</organism>
<feature type="binding site" evidence="11">
    <location>
        <position position="118"/>
    </location>
    <ligand>
        <name>pyridoxal 5'-phosphate</name>
        <dbReference type="ChEBI" id="CHEBI:597326"/>
    </ligand>
</feature>
<evidence type="ECO:0000256" key="4">
    <source>
        <dbReference type="ARBA" id="ARBA00022576"/>
    </source>
</evidence>
<dbReference type="InterPro" id="IPR015424">
    <property type="entry name" value="PyrdxlP-dep_Trfase"/>
</dbReference>
<proteinExistence type="inferred from homology"/>